<keyword evidence="2" id="KW-0175">Coiled coil</keyword>
<dbReference type="PANTHER" id="PTHR14894">
    <property type="entry name" value="CDK5 REGULATORY SUBUNIT-ASSOCIATED PROTEIN 3"/>
    <property type="match status" value="1"/>
</dbReference>
<dbReference type="Proteomes" id="UP000270296">
    <property type="component" value="Unassembled WGS sequence"/>
</dbReference>
<name>A0A183J1V8_9BILA</name>
<evidence type="ECO:0000313" key="5">
    <source>
        <dbReference type="WBParaSite" id="SBAD_0001020701-mRNA-1"/>
    </source>
</evidence>
<dbReference type="GO" id="GO:0012505">
    <property type="term" value="C:endomembrane system"/>
    <property type="evidence" value="ECO:0007669"/>
    <property type="project" value="TreeGrafter"/>
</dbReference>
<evidence type="ECO:0000256" key="1">
    <source>
        <dbReference type="ARBA" id="ARBA00007478"/>
    </source>
</evidence>
<dbReference type="EMBL" id="UZAM01013269">
    <property type="protein sequence ID" value="VDP26715.1"/>
    <property type="molecule type" value="Genomic_DNA"/>
</dbReference>
<dbReference type="InterPro" id="IPR008491">
    <property type="entry name" value="CDK5RAP3"/>
</dbReference>
<reference evidence="3 4" key="2">
    <citation type="submission" date="2018-11" db="EMBL/GenBank/DDBJ databases">
        <authorList>
            <consortium name="Pathogen Informatics"/>
        </authorList>
    </citation>
    <scope>NUCLEOTIDE SEQUENCE [LARGE SCALE GENOMIC DNA]</scope>
</reference>
<organism evidence="5">
    <name type="scientific">Soboliphyme baturini</name>
    <dbReference type="NCBI Taxonomy" id="241478"/>
    <lineage>
        <taxon>Eukaryota</taxon>
        <taxon>Metazoa</taxon>
        <taxon>Ecdysozoa</taxon>
        <taxon>Nematoda</taxon>
        <taxon>Enoplea</taxon>
        <taxon>Dorylaimia</taxon>
        <taxon>Dioctophymatida</taxon>
        <taxon>Dioctophymatoidea</taxon>
        <taxon>Soboliphymatidae</taxon>
        <taxon>Soboliphyme</taxon>
    </lineage>
</organism>
<dbReference type="Pfam" id="PF05600">
    <property type="entry name" value="CDK5RAP3"/>
    <property type="match status" value="1"/>
</dbReference>
<sequence>MYEDIAIDIHCAKLLDWLISRRICNRSWQEHVMKIRQLISKAILDMPEHAEIRDMLSGTYLTYYHCLRIVEILRVTESDSKNIFGRYSSQRMTDWQEIIDLYEKESVYLAEAAELLQQFAQFQIPSLKKQVQKLENSEQECERKTEEYNKRYQELEKLFHEQCHKFNIKGENVSAEIVALADSLPERLELLAQEVRSIWPVAEQYLEFQEIVHRRKLSPKDRADKLKMLRYLRENGNTTVFEWNRGQAPSKIEDFRPNLLLVLQYLMSLPSVLQNPQFIDAKPKPEQSVDSGNKIDFGEEDICTRAEEEIDFKIEELASGDITDSLINGDIATAAADTVARGVEALTILEHRPTLQLLLADLKEIEAFLRMRTIEVSSEKVDFIMSSNLSTDLRETESSVARQLQDVTG</sequence>
<dbReference type="AlphaFoldDB" id="A0A183J1V8"/>
<gene>
    <name evidence="3" type="ORF">SBAD_LOCUS9858</name>
</gene>
<dbReference type="OrthoDB" id="340432at2759"/>
<dbReference type="GO" id="GO:0007346">
    <property type="term" value="P:regulation of mitotic cell cycle"/>
    <property type="evidence" value="ECO:0007669"/>
    <property type="project" value="TreeGrafter"/>
</dbReference>
<protein>
    <submittedName>
        <fullName evidence="5">CDK5 regulatory subunit associated protein 3</fullName>
    </submittedName>
</protein>
<accession>A0A183J1V8</accession>
<comment type="similarity">
    <text evidence="1">Belongs to the CDK5RAP3 family.</text>
</comment>
<dbReference type="WBParaSite" id="SBAD_0001020701-mRNA-1">
    <property type="protein sequence ID" value="SBAD_0001020701-mRNA-1"/>
    <property type="gene ID" value="SBAD_0001020701"/>
</dbReference>
<reference evidence="5" key="1">
    <citation type="submission" date="2016-06" db="UniProtKB">
        <authorList>
            <consortium name="WormBaseParasite"/>
        </authorList>
    </citation>
    <scope>IDENTIFICATION</scope>
</reference>
<keyword evidence="4" id="KW-1185">Reference proteome</keyword>
<feature type="coiled-coil region" evidence="2">
    <location>
        <begin position="124"/>
        <end position="158"/>
    </location>
</feature>
<dbReference type="PANTHER" id="PTHR14894:SF0">
    <property type="entry name" value="CDK5 REGULATORY SUBUNIT-ASSOCIATED PROTEIN 3"/>
    <property type="match status" value="1"/>
</dbReference>
<evidence type="ECO:0000256" key="2">
    <source>
        <dbReference type="SAM" id="Coils"/>
    </source>
</evidence>
<evidence type="ECO:0000313" key="4">
    <source>
        <dbReference type="Proteomes" id="UP000270296"/>
    </source>
</evidence>
<evidence type="ECO:0000313" key="3">
    <source>
        <dbReference type="EMBL" id="VDP26715.1"/>
    </source>
</evidence>
<proteinExistence type="inferred from homology"/>